<reference evidence="1 2" key="1">
    <citation type="submission" date="2020-08" db="EMBL/GenBank/DDBJ databases">
        <title>Genomic Encyclopedia of Type Strains, Phase IV (KMG-IV): sequencing the most valuable type-strain genomes for metagenomic binning, comparative biology and taxonomic classification.</title>
        <authorList>
            <person name="Goeker M."/>
        </authorList>
    </citation>
    <scope>NUCLEOTIDE SEQUENCE [LARGE SCALE GENOMIC DNA]</scope>
    <source>
        <strain evidence="1 2">DSM 26718</strain>
    </source>
</reference>
<sequence>MEIFPLDSLRNSGAGQLLRMLDKPEGIADRLCGVRGVLKNK</sequence>
<organism evidence="1 2">
    <name type="scientific">Hymenobacter luteus</name>
    <dbReference type="NCBI Taxonomy" id="1411122"/>
    <lineage>
        <taxon>Bacteria</taxon>
        <taxon>Pseudomonadati</taxon>
        <taxon>Bacteroidota</taxon>
        <taxon>Cytophagia</taxon>
        <taxon>Cytophagales</taxon>
        <taxon>Hymenobacteraceae</taxon>
        <taxon>Hymenobacter</taxon>
    </lineage>
</organism>
<dbReference type="EMBL" id="JACHGG010000007">
    <property type="protein sequence ID" value="MBB6060908.1"/>
    <property type="molecule type" value="Genomic_DNA"/>
</dbReference>
<keyword evidence="2" id="KW-1185">Reference proteome</keyword>
<evidence type="ECO:0000313" key="2">
    <source>
        <dbReference type="Proteomes" id="UP000532746"/>
    </source>
</evidence>
<comment type="caution">
    <text evidence="1">The sequence shown here is derived from an EMBL/GenBank/DDBJ whole genome shotgun (WGS) entry which is preliminary data.</text>
</comment>
<proteinExistence type="predicted"/>
<gene>
    <name evidence="1" type="ORF">HNQ93_003784</name>
</gene>
<accession>A0A7W9WD97</accession>
<evidence type="ECO:0000313" key="1">
    <source>
        <dbReference type="EMBL" id="MBB6060908.1"/>
    </source>
</evidence>
<dbReference type="AlphaFoldDB" id="A0A7W9WD97"/>
<protein>
    <submittedName>
        <fullName evidence="1">Uncharacterized protein</fullName>
    </submittedName>
</protein>
<dbReference type="Proteomes" id="UP000532746">
    <property type="component" value="Unassembled WGS sequence"/>
</dbReference>
<name>A0A7W9WD97_9BACT</name>